<dbReference type="Proteomes" id="UP001152798">
    <property type="component" value="Chromosome 3"/>
</dbReference>
<accession>A0A9P0H5X4</accession>
<gene>
    <name evidence="1" type="ORF">NEZAVI_LOCUS6185</name>
</gene>
<evidence type="ECO:0000313" key="2">
    <source>
        <dbReference type="Proteomes" id="UP001152798"/>
    </source>
</evidence>
<dbReference type="AlphaFoldDB" id="A0A9P0H5X4"/>
<organism evidence="1 2">
    <name type="scientific">Nezara viridula</name>
    <name type="common">Southern green stink bug</name>
    <name type="synonym">Cimex viridulus</name>
    <dbReference type="NCBI Taxonomy" id="85310"/>
    <lineage>
        <taxon>Eukaryota</taxon>
        <taxon>Metazoa</taxon>
        <taxon>Ecdysozoa</taxon>
        <taxon>Arthropoda</taxon>
        <taxon>Hexapoda</taxon>
        <taxon>Insecta</taxon>
        <taxon>Pterygota</taxon>
        <taxon>Neoptera</taxon>
        <taxon>Paraneoptera</taxon>
        <taxon>Hemiptera</taxon>
        <taxon>Heteroptera</taxon>
        <taxon>Panheteroptera</taxon>
        <taxon>Pentatomomorpha</taxon>
        <taxon>Pentatomoidea</taxon>
        <taxon>Pentatomidae</taxon>
        <taxon>Pentatominae</taxon>
        <taxon>Nezara</taxon>
    </lineage>
</organism>
<evidence type="ECO:0000313" key="1">
    <source>
        <dbReference type="EMBL" id="CAH1396043.1"/>
    </source>
</evidence>
<protein>
    <submittedName>
        <fullName evidence="1">Uncharacterized protein</fullName>
    </submittedName>
</protein>
<sequence length="57" mass="6732">MYCHLTLRLSSTHLKTRMRYLDDVEADLRQLEVRRWRAVAADRPACLVICEETLGKQ</sequence>
<dbReference type="EMBL" id="OV725079">
    <property type="protein sequence ID" value="CAH1396043.1"/>
    <property type="molecule type" value="Genomic_DNA"/>
</dbReference>
<reference evidence="1" key="1">
    <citation type="submission" date="2022-01" db="EMBL/GenBank/DDBJ databases">
        <authorList>
            <person name="King R."/>
        </authorList>
    </citation>
    <scope>NUCLEOTIDE SEQUENCE</scope>
</reference>
<name>A0A9P0H5X4_NEZVI</name>
<dbReference type="OrthoDB" id="6598681at2759"/>
<keyword evidence="2" id="KW-1185">Reference proteome</keyword>
<proteinExistence type="predicted"/>